<name>A0ABR1EZX4_9ASCO</name>
<feature type="compositionally biased region" description="Low complexity" evidence="1">
    <location>
        <begin position="441"/>
        <end position="457"/>
    </location>
</feature>
<evidence type="ECO:0000256" key="1">
    <source>
        <dbReference type="SAM" id="MobiDB-lite"/>
    </source>
</evidence>
<reference evidence="3 4" key="1">
    <citation type="submission" date="2024-03" db="EMBL/GenBank/DDBJ databases">
        <title>Genome-scale model development and genomic sequencing of the oleaginous clade Lipomyces.</title>
        <authorList>
            <consortium name="Lawrence Berkeley National Laboratory"/>
            <person name="Czajka J.J."/>
            <person name="Han Y."/>
            <person name="Kim J."/>
            <person name="Mondo S.J."/>
            <person name="Hofstad B.A."/>
            <person name="Robles A."/>
            <person name="Haridas S."/>
            <person name="Riley R."/>
            <person name="LaButti K."/>
            <person name="Pangilinan J."/>
            <person name="Andreopoulos W."/>
            <person name="Lipzen A."/>
            <person name="Yan J."/>
            <person name="Wang M."/>
            <person name="Ng V."/>
            <person name="Grigoriev I.V."/>
            <person name="Spatafora J.W."/>
            <person name="Magnuson J.K."/>
            <person name="Baker S.E."/>
            <person name="Pomraning K.R."/>
        </authorList>
    </citation>
    <scope>NUCLEOTIDE SEQUENCE [LARGE SCALE GENOMIC DNA]</scope>
    <source>
        <strain evidence="3 4">Phaff 52-87</strain>
    </source>
</reference>
<sequence length="838" mass="90892">MSDVQSPTSLAYAKSFEIKKLDDDALRVPLAHYKSAFFTLPSDSTVSTTTTTTSTAAHLKTQLFSLWQTHTPVVSLNVSRLKNAKSREQYARILAQSLPLDKDAIEQQNLSLKVKNNPLLVTLKQVFANLWYAANLGRNLVDGAEITQTMEDVTTGTWKEPDLDPENDTSSTNVKVAHIGWIALFWPIFLVGYILVYGTISAVQLLYVFLHPAVKKKVAKQLWADIKSTDELDNFYYKKAADKDSETSKALREAVDKYFDKIRAIINYKSPTSTDEGSDDTLTANTTASTSTTASTTTPTPDFSFNPDPLNSTSPAANDLLKWNLTAADFKGLYKLTDDEKKKVREEIDLIQRIFLNSQKVRFSQIRDRWAMLGLGNTPADGDATTAEKYYTTYHMLVHDDSISGWLAKFADQKTANFADGKTAPKAASMNAPSPTSTIHSSASKTGSTGAPSSPSSGDTVGSNTIADISKVEKGLGTQPGDLSADEGQSDSTRGSAAADTLVTTTTPVADPAASAPDIALAGLVCRIAFNSLTAVKKIPTTQDSAAPSSVPLAAPTRTIHKTLFSNGDIDEFLATTIPNFITPLSIAWGASSTILGYVKSSAYSAEAKTRAGYFFSALSLYSTFIVQIGFAYTHTLVFGDNFKSTGYIPTLSKNVSSTNWYVFDTYYTYLRRQRNLLAAALEKADTDLVFDDDSGFTDANSKITLALTTVVCSSISDIVLESIAYPITSSSSSTTSTTQQDLIYLVPGDTDFIVKKLADKNQFGLSLLSVLRFFSLQWVGYADTSVHQFTHFEVDKVSTKSEVAKEKMLDGQWVYVNCRASASASASAQTASAQIAA</sequence>
<accession>A0ABR1EZX4</accession>
<feature type="compositionally biased region" description="Polar residues" evidence="1">
    <location>
        <begin position="431"/>
        <end position="440"/>
    </location>
</feature>
<feature type="compositionally biased region" description="Polar residues" evidence="1">
    <location>
        <begin position="458"/>
        <end position="467"/>
    </location>
</feature>
<feature type="region of interest" description="Disordered" evidence="1">
    <location>
        <begin position="271"/>
        <end position="309"/>
    </location>
</feature>
<evidence type="ECO:0000256" key="2">
    <source>
        <dbReference type="SAM" id="Phobius"/>
    </source>
</evidence>
<proteinExistence type="predicted"/>
<dbReference type="GeneID" id="90040962"/>
<dbReference type="EMBL" id="JBBJBU010000013">
    <property type="protein sequence ID" value="KAK7203151.1"/>
    <property type="molecule type" value="Genomic_DNA"/>
</dbReference>
<comment type="caution">
    <text evidence="3">The sequence shown here is derived from an EMBL/GenBank/DDBJ whole genome shotgun (WGS) entry which is preliminary data.</text>
</comment>
<feature type="compositionally biased region" description="Low complexity" evidence="1">
    <location>
        <begin position="280"/>
        <end position="309"/>
    </location>
</feature>
<dbReference type="RefSeq" id="XP_064766184.1">
    <property type="nucleotide sequence ID" value="XM_064915450.1"/>
</dbReference>
<gene>
    <name evidence="3" type="ORF">BZA70DRAFT_83178</name>
</gene>
<evidence type="ECO:0000313" key="3">
    <source>
        <dbReference type="EMBL" id="KAK7203151.1"/>
    </source>
</evidence>
<feature type="transmembrane region" description="Helical" evidence="2">
    <location>
        <begin position="179"/>
        <end position="210"/>
    </location>
</feature>
<keyword evidence="4" id="KW-1185">Reference proteome</keyword>
<feature type="region of interest" description="Disordered" evidence="1">
    <location>
        <begin position="424"/>
        <end position="498"/>
    </location>
</feature>
<keyword evidence="2" id="KW-1133">Transmembrane helix</keyword>
<feature type="transmembrane region" description="Helical" evidence="2">
    <location>
        <begin position="612"/>
        <end position="633"/>
    </location>
</feature>
<dbReference type="Proteomes" id="UP001498771">
    <property type="component" value="Unassembled WGS sequence"/>
</dbReference>
<keyword evidence="2" id="KW-0472">Membrane</keyword>
<protein>
    <submittedName>
        <fullName evidence="3">Uncharacterized protein</fullName>
    </submittedName>
</protein>
<keyword evidence="2" id="KW-0812">Transmembrane</keyword>
<evidence type="ECO:0000313" key="4">
    <source>
        <dbReference type="Proteomes" id="UP001498771"/>
    </source>
</evidence>
<organism evidence="3 4">
    <name type="scientific">Myxozyma melibiosi</name>
    <dbReference type="NCBI Taxonomy" id="54550"/>
    <lineage>
        <taxon>Eukaryota</taxon>
        <taxon>Fungi</taxon>
        <taxon>Dikarya</taxon>
        <taxon>Ascomycota</taxon>
        <taxon>Saccharomycotina</taxon>
        <taxon>Lipomycetes</taxon>
        <taxon>Lipomycetales</taxon>
        <taxon>Lipomycetaceae</taxon>
        <taxon>Myxozyma</taxon>
    </lineage>
</organism>